<evidence type="ECO:0000313" key="1">
    <source>
        <dbReference type="EMBL" id="KRZ05980.1"/>
    </source>
</evidence>
<dbReference type="Proteomes" id="UP000055024">
    <property type="component" value="Unassembled WGS sequence"/>
</dbReference>
<dbReference type="AlphaFoldDB" id="A0A0V1H6B3"/>
<name>A0A0V1H6B3_9BILA</name>
<proteinExistence type="predicted"/>
<dbReference type="EMBL" id="JYDP01000128">
    <property type="protein sequence ID" value="KRZ05980.1"/>
    <property type="molecule type" value="Genomic_DNA"/>
</dbReference>
<gene>
    <name evidence="1" type="ORF">T11_9139</name>
</gene>
<sequence>MANNCFILGKDKEAFPVAALYGEVASVASEDSHTAGQFPGLHRSRVLYILANQSGFPDCYTPAARNIKLLLWFLTWCLDGSSKVVPHW</sequence>
<keyword evidence="2" id="KW-1185">Reference proteome</keyword>
<organism evidence="1 2">
    <name type="scientific">Trichinella zimbabwensis</name>
    <dbReference type="NCBI Taxonomy" id="268475"/>
    <lineage>
        <taxon>Eukaryota</taxon>
        <taxon>Metazoa</taxon>
        <taxon>Ecdysozoa</taxon>
        <taxon>Nematoda</taxon>
        <taxon>Enoplea</taxon>
        <taxon>Dorylaimia</taxon>
        <taxon>Trichinellida</taxon>
        <taxon>Trichinellidae</taxon>
        <taxon>Trichinella</taxon>
    </lineage>
</organism>
<evidence type="ECO:0000313" key="2">
    <source>
        <dbReference type="Proteomes" id="UP000055024"/>
    </source>
</evidence>
<comment type="caution">
    <text evidence="1">The sequence shown here is derived from an EMBL/GenBank/DDBJ whole genome shotgun (WGS) entry which is preliminary data.</text>
</comment>
<accession>A0A0V1H6B3</accession>
<dbReference type="OrthoDB" id="10490696at2759"/>
<reference evidence="1 2" key="1">
    <citation type="submission" date="2015-01" db="EMBL/GenBank/DDBJ databases">
        <title>Evolution of Trichinella species and genotypes.</title>
        <authorList>
            <person name="Korhonen P.K."/>
            <person name="Edoardo P."/>
            <person name="Giuseppe L.R."/>
            <person name="Gasser R.B."/>
        </authorList>
    </citation>
    <scope>NUCLEOTIDE SEQUENCE [LARGE SCALE GENOMIC DNA]</scope>
    <source>
        <strain evidence="1">ISS1029</strain>
    </source>
</reference>
<protein>
    <submittedName>
        <fullName evidence="1">Uncharacterized protein</fullName>
    </submittedName>
</protein>